<feature type="compositionally biased region" description="Basic and acidic residues" evidence="1">
    <location>
        <begin position="91"/>
        <end position="102"/>
    </location>
</feature>
<evidence type="ECO:0000313" key="2">
    <source>
        <dbReference type="EMBL" id="GAA2373857.1"/>
    </source>
</evidence>
<dbReference type="EMBL" id="BAAARV010000075">
    <property type="protein sequence ID" value="GAA2373857.1"/>
    <property type="molecule type" value="Genomic_DNA"/>
</dbReference>
<reference evidence="2 3" key="1">
    <citation type="journal article" date="2019" name="Int. J. Syst. Evol. Microbiol.">
        <title>The Global Catalogue of Microorganisms (GCM) 10K type strain sequencing project: providing services to taxonomists for standard genome sequencing and annotation.</title>
        <authorList>
            <consortium name="The Broad Institute Genomics Platform"/>
            <consortium name="The Broad Institute Genome Sequencing Center for Infectious Disease"/>
            <person name="Wu L."/>
            <person name="Ma J."/>
        </authorList>
    </citation>
    <scope>NUCLEOTIDE SEQUENCE [LARGE SCALE GENOMIC DNA]</scope>
    <source>
        <strain evidence="2 3">JCM 3272</strain>
    </source>
</reference>
<name>A0ABN3HC54_9ACTN</name>
<feature type="region of interest" description="Disordered" evidence="1">
    <location>
        <begin position="83"/>
        <end position="102"/>
    </location>
</feature>
<keyword evidence="3" id="KW-1185">Reference proteome</keyword>
<sequence>MLRTAASEVCGDALSVVPAQAGLDAGGSAAQDTDVTATHSTVGSVIIAAATAVRRRRPESIRVRPTLLSFAATATCRGLNDRRMHQRSHRHTMEKDRLYDTC</sequence>
<evidence type="ECO:0000313" key="3">
    <source>
        <dbReference type="Proteomes" id="UP001501444"/>
    </source>
</evidence>
<comment type="caution">
    <text evidence="2">The sequence shown here is derived from an EMBL/GenBank/DDBJ whole genome shotgun (WGS) entry which is preliminary data.</text>
</comment>
<evidence type="ECO:0000256" key="1">
    <source>
        <dbReference type="SAM" id="MobiDB-lite"/>
    </source>
</evidence>
<proteinExistence type="predicted"/>
<protein>
    <submittedName>
        <fullName evidence="2">Uncharacterized protein</fullName>
    </submittedName>
</protein>
<accession>A0ABN3HC54</accession>
<gene>
    <name evidence="2" type="ORF">GCM10010170_076610</name>
</gene>
<dbReference type="Proteomes" id="UP001501444">
    <property type="component" value="Unassembled WGS sequence"/>
</dbReference>
<organism evidence="2 3">
    <name type="scientific">Dactylosporangium salmoneum</name>
    <dbReference type="NCBI Taxonomy" id="53361"/>
    <lineage>
        <taxon>Bacteria</taxon>
        <taxon>Bacillati</taxon>
        <taxon>Actinomycetota</taxon>
        <taxon>Actinomycetes</taxon>
        <taxon>Micromonosporales</taxon>
        <taxon>Micromonosporaceae</taxon>
        <taxon>Dactylosporangium</taxon>
    </lineage>
</organism>